<dbReference type="AlphaFoldDB" id="A0A0F9N0Y1"/>
<evidence type="ECO:0000259" key="1">
    <source>
        <dbReference type="Pfam" id="PF08241"/>
    </source>
</evidence>
<dbReference type="SUPFAM" id="SSF53335">
    <property type="entry name" value="S-adenosyl-L-methionine-dependent methyltransferases"/>
    <property type="match status" value="1"/>
</dbReference>
<sequence>MKKKYSQNFPFCFYDLAAKYLPEDKSAVVIDIGCGECRFENYLKLWDGYENLTVLDGNPDSVAKLKQKHKNSNVLRYTAPERLPFEDKSVNYIFCGHLIEHLYYEQLYKLFKELDRVLKVDGILVVSTPLMWDGFFWNLDHVKPYGPSVFTIYFCGLKSGDASYELISKDYKVEELVYRYFTHVDVHNTVGSSIKMFDFLIQASRYISRELGIKKYTRSGYTIILRKENEKIQ</sequence>
<comment type="caution">
    <text evidence="2">The sequence shown here is derived from an EMBL/GenBank/DDBJ whole genome shotgun (WGS) entry which is preliminary data.</text>
</comment>
<evidence type="ECO:0000313" key="2">
    <source>
        <dbReference type="EMBL" id="KKM75152.1"/>
    </source>
</evidence>
<accession>A0A0F9N0Y1</accession>
<dbReference type="Pfam" id="PF08241">
    <property type="entry name" value="Methyltransf_11"/>
    <property type="match status" value="1"/>
</dbReference>
<organism evidence="2">
    <name type="scientific">marine sediment metagenome</name>
    <dbReference type="NCBI Taxonomy" id="412755"/>
    <lineage>
        <taxon>unclassified sequences</taxon>
        <taxon>metagenomes</taxon>
        <taxon>ecological metagenomes</taxon>
    </lineage>
</organism>
<dbReference type="Gene3D" id="3.40.50.150">
    <property type="entry name" value="Vaccinia Virus protein VP39"/>
    <property type="match status" value="1"/>
</dbReference>
<protein>
    <recommendedName>
        <fullName evidence="1">Methyltransferase type 11 domain-containing protein</fullName>
    </recommendedName>
</protein>
<gene>
    <name evidence="2" type="ORF">LCGC14_1393110</name>
</gene>
<dbReference type="CDD" id="cd02440">
    <property type="entry name" value="AdoMet_MTases"/>
    <property type="match status" value="1"/>
</dbReference>
<dbReference type="InterPro" id="IPR029063">
    <property type="entry name" value="SAM-dependent_MTases_sf"/>
</dbReference>
<name>A0A0F9N0Y1_9ZZZZ</name>
<dbReference type="InterPro" id="IPR013216">
    <property type="entry name" value="Methyltransf_11"/>
</dbReference>
<proteinExistence type="predicted"/>
<reference evidence="2" key="1">
    <citation type="journal article" date="2015" name="Nature">
        <title>Complex archaea that bridge the gap between prokaryotes and eukaryotes.</title>
        <authorList>
            <person name="Spang A."/>
            <person name="Saw J.H."/>
            <person name="Jorgensen S.L."/>
            <person name="Zaremba-Niedzwiedzka K."/>
            <person name="Martijn J."/>
            <person name="Lind A.E."/>
            <person name="van Eijk R."/>
            <person name="Schleper C."/>
            <person name="Guy L."/>
            <person name="Ettema T.J."/>
        </authorList>
    </citation>
    <scope>NUCLEOTIDE SEQUENCE</scope>
</reference>
<dbReference type="EMBL" id="LAZR01009025">
    <property type="protein sequence ID" value="KKM75152.1"/>
    <property type="molecule type" value="Genomic_DNA"/>
</dbReference>
<feature type="domain" description="Methyltransferase type 11" evidence="1">
    <location>
        <begin position="30"/>
        <end position="126"/>
    </location>
</feature>
<dbReference type="GO" id="GO:0008757">
    <property type="term" value="F:S-adenosylmethionine-dependent methyltransferase activity"/>
    <property type="evidence" value="ECO:0007669"/>
    <property type="project" value="InterPro"/>
</dbReference>